<reference evidence="2 3" key="1">
    <citation type="submission" date="2020-03" db="EMBL/GenBank/DDBJ databases">
        <title>Propioniciclava sp. nov., isolated from Hydrophilus acuminatus.</title>
        <authorList>
            <person name="Hyun D.-W."/>
            <person name="Bae J.-W."/>
        </authorList>
    </citation>
    <scope>NUCLEOTIDE SEQUENCE [LARGE SCALE GENOMIC DNA]</scope>
    <source>
        <strain evidence="2 3">HDW11</strain>
    </source>
</reference>
<accession>A0A6G7Y9W7</accession>
<gene>
    <name evidence="2" type="ORF">G7070_15925</name>
</gene>
<evidence type="ECO:0000259" key="1">
    <source>
        <dbReference type="Pfam" id="PF18029"/>
    </source>
</evidence>
<evidence type="ECO:0000313" key="2">
    <source>
        <dbReference type="EMBL" id="QIK73476.1"/>
    </source>
</evidence>
<dbReference type="PANTHER" id="PTHR35908:SF1">
    <property type="entry name" value="CONSERVED PROTEIN"/>
    <property type="match status" value="1"/>
</dbReference>
<dbReference type="Pfam" id="PF18029">
    <property type="entry name" value="Glyoxalase_6"/>
    <property type="match status" value="2"/>
</dbReference>
<dbReference type="PANTHER" id="PTHR35908">
    <property type="entry name" value="HYPOTHETICAL FUSION PROTEIN"/>
    <property type="match status" value="1"/>
</dbReference>
<dbReference type="SUPFAM" id="SSF54593">
    <property type="entry name" value="Glyoxalase/Bleomycin resistance protein/Dihydroxybiphenyl dioxygenase"/>
    <property type="match status" value="1"/>
</dbReference>
<keyword evidence="3" id="KW-1185">Reference proteome</keyword>
<dbReference type="EMBL" id="CP049865">
    <property type="protein sequence ID" value="QIK73476.1"/>
    <property type="molecule type" value="Genomic_DNA"/>
</dbReference>
<dbReference type="Gene3D" id="3.10.180.10">
    <property type="entry name" value="2,3-Dihydroxybiphenyl 1,2-Dioxygenase, domain 1"/>
    <property type="match status" value="1"/>
</dbReference>
<dbReference type="KEGG" id="prv:G7070_15925"/>
<proteinExistence type="predicted"/>
<feature type="domain" description="Glyoxalase-like" evidence="1">
    <location>
        <begin position="278"/>
        <end position="383"/>
    </location>
</feature>
<evidence type="ECO:0000313" key="3">
    <source>
        <dbReference type="Proteomes" id="UP000501058"/>
    </source>
</evidence>
<sequence>MTTPSDWRTLNRLATAWFDTGSLTQSALLAERILALAPDSLIDVRPTGVRVRVADPSLVDAVSGAARDLGLTADPAALQELDVVIEATDRPGVAGFWAAALGRPAGEDELRDPWRRDPALLVAAAEEARPLRSRIHLDVVRPAEVVARAGLGEGSGPYGVRHADPDGNEVDLVPGDPLDAPGTEDWQAVFSAVACYRVETVARQTEVAAASAALAQEVGFPLLIDLRPGWVILDSGKDRWDADAHGLDLEFGELAGRLQSAARAGGAVADPEAARFVQVFLDAADVAAVRAFWVAALGYEHDRREGLTDIVDPRRLNPVFAFQRLDTDDTERRGQRNRVHVVLTVPADTLADRVAAALAAGGSLLSEGEGSAHLADPEGNELVLANGA</sequence>
<dbReference type="Proteomes" id="UP000501058">
    <property type="component" value="Chromosome"/>
</dbReference>
<dbReference type="RefSeq" id="WP_166234545.1">
    <property type="nucleotide sequence ID" value="NZ_CP049865.1"/>
</dbReference>
<feature type="domain" description="Glyoxalase-like" evidence="1">
    <location>
        <begin position="83"/>
        <end position="172"/>
    </location>
</feature>
<dbReference type="InterPro" id="IPR041581">
    <property type="entry name" value="Glyoxalase_6"/>
</dbReference>
<name>A0A6G7Y9W7_9ACTN</name>
<organism evidence="2 3">
    <name type="scientific">Propioniciclava coleopterorum</name>
    <dbReference type="NCBI Taxonomy" id="2714937"/>
    <lineage>
        <taxon>Bacteria</taxon>
        <taxon>Bacillati</taxon>
        <taxon>Actinomycetota</taxon>
        <taxon>Actinomycetes</taxon>
        <taxon>Propionibacteriales</taxon>
        <taxon>Propionibacteriaceae</taxon>
        <taxon>Propioniciclava</taxon>
    </lineage>
</organism>
<protein>
    <recommendedName>
        <fullName evidence="1">Glyoxalase-like domain-containing protein</fullName>
    </recommendedName>
</protein>
<dbReference type="AlphaFoldDB" id="A0A6G7Y9W7"/>
<dbReference type="InterPro" id="IPR029068">
    <property type="entry name" value="Glyas_Bleomycin-R_OHBP_Dase"/>
</dbReference>